<dbReference type="OrthoDB" id="2810666at2"/>
<gene>
    <name evidence="2" type="ORF">SAMN05444359_10196</name>
</gene>
<dbReference type="InterPro" id="IPR036514">
    <property type="entry name" value="SGNH_hydro_sf"/>
</dbReference>
<organism evidence="2 3">
    <name type="scientific">Neolewinella agarilytica</name>
    <dbReference type="NCBI Taxonomy" id="478744"/>
    <lineage>
        <taxon>Bacteria</taxon>
        <taxon>Pseudomonadati</taxon>
        <taxon>Bacteroidota</taxon>
        <taxon>Saprospiria</taxon>
        <taxon>Saprospirales</taxon>
        <taxon>Lewinellaceae</taxon>
        <taxon>Neolewinella</taxon>
    </lineage>
</organism>
<evidence type="ECO:0000313" key="2">
    <source>
        <dbReference type="EMBL" id="SEP57412.1"/>
    </source>
</evidence>
<name>A0A1H8YZ91_9BACT</name>
<dbReference type="InParanoid" id="A0A1H8YZ91"/>
<feature type="domain" description="SGNH hydrolase-type esterase" evidence="1">
    <location>
        <begin position="53"/>
        <end position="237"/>
    </location>
</feature>
<dbReference type="EMBL" id="FOFB01000001">
    <property type="protein sequence ID" value="SEP57412.1"/>
    <property type="molecule type" value="Genomic_DNA"/>
</dbReference>
<reference evidence="3" key="1">
    <citation type="submission" date="2016-10" db="EMBL/GenBank/DDBJ databases">
        <authorList>
            <person name="Varghese N."/>
            <person name="Submissions S."/>
        </authorList>
    </citation>
    <scope>NUCLEOTIDE SEQUENCE [LARGE SCALE GENOMIC DNA]</scope>
    <source>
        <strain evidence="3">DSM 24740</strain>
    </source>
</reference>
<dbReference type="Gene3D" id="3.40.50.1110">
    <property type="entry name" value="SGNH hydrolase"/>
    <property type="match status" value="1"/>
</dbReference>
<accession>A0A1H8YZ91</accession>
<dbReference type="GO" id="GO:0016788">
    <property type="term" value="F:hydrolase activity, acting on ester bonds"/>
    <property type="evidence" value="ECO:0007669"/>
    <property type="project" value="UniProtKB-ARBA"/>
</dbReference>
<dbReference type="Proteomes" id="UP000199021">
    <property type="component" value="Unassembled WGS sequence"/>
</dbReference>
<dbReference type="Pfam" id="PF13472">
    <property type="entry name" value="Lipase_GDSL_2"/>
    <property type="match status" value="1"/>
</dbReference>
<dbReference type="CDD" id="cd01836">
    <property type="entry name" value="FeeA_FeeB_like"/>
    <property type="match status" value="1"/>
</dbReference>
<evidence type="ECO:0000313" key="3">
    <source>
        <dbReference type="Proteomes" id="UP000199021"/>
    </source>
</evidence>
<dbReference type="RefSeq" id="WP_090164843.1">
    <property type="nucleotide sequence ID" value="NZ_FOFB01000001.1"/>
</dbReference>
<protein>
    <submittedName>
        <fullName evidence="2">Lysophospholipase L1</fullName>
    </submittedName>
</protein>
<evidence type="ECO:0000259" key="1">
    <source>
        <dbReference type="Pfam" id="PF13472"/>
    </source>
</evidence>
<dbReference type="STRING" id="478744.SAMN05444359_10196"/>
<dbReference type="AlphaFoldDB" id="A0A1H8YZ91"/>
<proteinExistence type="predicted"/>
<dbReference type="SUPFAM" id="SSF52266">
    <property type="entry name" value="SGNH hydrolase"/>
    <property type="match status" value="1"/>
</dbReference>
<sequence>MYIRYLLGLMAAIPTLPIMYWHGQKILASVPKLPDATGPQGVTGEGKPFRLLAIGESTFAGVGVETQEEGFTAALAQVLAEELKSSVRWKIYARSGYTAARLNEEVLPQITETAADLIVIGTAGNDAFKLTQPWNFRKDVAYMIAFLQARFPGTPIAFANIPPIKEFPAFTPLIKWTIGNLVEWHGKEIRKLTKKYPTVVFNDEIIRLKPWAKELNLDEDPTAFFSDGVHPSGLTYQVWGKNFGEFVLGSGALDWE</sequence>
<keyword evidence="3" id="KW-1185">Reference proteome</keyword>
<dbReference type="InterPro" id="IPR013830">
    <property type="entry name" value="SGNH_hydro"/>
</dbReference>